<reference evidence="2 3" key="1">
    <citation type="submission" date="2020-01" db="EMBL/GenBank/DDBJ databases">
        <authorList>
            <consortium name="DOE Joint Genome Institute"/>
            <person name="Haridas S."/>
            <person name="Albert R."/>
            <person name="Binder M."/>
            <person name="Bloem J."/>
            <person name="Labutti K."/>
            <person name="Salamov A."/>
            <person name="Andreopoulos B."/>
            <person name="Baker S.E."/>
            <person name="Barry K."/>
            <person name="Bills G."/>
            <person name="Bluhm B.H."/>
            <person name="Cannon C."/>
            <person name="Castanera R."/>
            <person name="Culley D.E."/>
            <person name="Daum C."/>
            <person name="Ezra D."/>
            <person name="Gonzalez J.B."/>
            <person name="Henrissat B."/>
            <person name="Kuo A."/>
            <person name="Liang C."/>
            <person name="Lipzen A."/>
            <person name="Lutzoni F."/>
            <person name="Magnuson J."/>
            <person name="Mondo S."/>
            <person name="Nolan M."/>
            <person name="Ohm R."/>
            <person name="Pangilinan J."/>
            <person name="Park H.-J.H."/>
            <person name="Ramirez L."/>
            <person name="Alfaro M."/>
            <person name="Sun H."/>
            <person name="Tritt A."/>
            <person name="Yoshinaga Y."/>
            <person name="Zwiers L.-H.L."/>
            <person name="Turgeon B.G."/>
            <person name="Goodwin S.B."/>
            <person name="Spatafora J.W."/>
            <person name="Crous P.W."/>
            <person name="Grigoriev I.V."/>
        </authorList>
    </citation>
    <scope>NUCLEOTIDE SEQUENCE [LARGE SCALE GENOMIC DNA]</scope>
    <source>
        <strain evidence="2 3">CBS 611.86</strain>
    </source>
</reference>
<proteinExistence type="predicted"/>
<evidence type="ECO:0000313" key="3">
    <source>
        <dbReference type="Proteomes" id="UP000481861"/>
    </source>
</evidence>
<accession>A0A7C8M8W3</accession>
<dbReference type="EMBL" id="JAADJZ010000025">
    <property type="protein sequence ID" value="KAF2866882.1"/>
    <property type="molecule type" value="Genomic_DNA"/>
</dbReference>
<dbReference type="AlphaFoldDB" id="A0A7C8M8W3"/>
<sequence length="255" mass="27514">MSPPRRPPYAPPPNTPTCPCCRPFAGSRSPSCSSNCPSYGYTDIPTLASASSSSSSSPESERTPLLAVSDSLSLPLFLRDMPLPLPPQSHPAPYIRLSSDKTHQPTNPPKAATTPTPNALPNALPKPHPIAITPPPPTPHIARYTLLAVSLPPIALLALPLTRPTHSVLHTLPIIIHLHRHRIIHRQRNQLHLHLPNHIPIPARPGLSVRRSSTRYPSAQHLGAGDYFAGKSALNSISTSNSAQWLEMEMLAVAP</sequence>
<organism evidence="2 3">
    <name type="scientific">Massariosphaeria phaeospora</name>
    <dbReference type="NCBI Taxonomy" id="100035"/>
    <lineage>
        <taxon>Eukaryota</taxon>
        <taxon>Fungi</taxon>
        <taxon>Dikarya</taxon>
        <taxon>Ascomycota</taxon>
        <taxon>Pezizomycotina</taxon>
        <taxon>Dothideomycetes</taxon>
        <taxon>Pleosporomycetidae</taxon>
        <taxon>Pleosporales</taxon>
        <taxon>Pleosporales incertae sedis</taxon>
        <taxon>Massariosphaeria</taxon>
    </lineage>
</organism>
<name>A0A7C8M8W3_9PLEO</name>
<dbReference type="Proteomes" id="UP000481861">
    <property type="component" value="Unassembled WGS sequence"/>
</dbReference>
<keyword evidence="3" id="KW-1185">Reference proteome</keyword>
<comment type="caution">
    <text evidence="2">The sequence shown here is derived from an EMBL/GenBank/DDBJ whole genome shotgun (WGS) entry which is preliminary data.</text>
</comment>
<feature type="region of interest" description="Disordered" evidence="1">
    <location>
        <begin position="88"/>
        <end position="118"/>
    </location>
</feature>
<protein>
    <submittedName>
        <fullName evidence="2">Uncharacterized protein</fullName>
    </submittedName>
</protein>
<feature type="compositionally biased region" description="Low complexity" evidence="1">
    <location>
        <begin position="109"/>
        <end position="118"/>
    </location>
</feature>
<evidence type="ECO:0000256" key="1">
    <source>
        <dbReference type="SAM" id="MobiDB-lite"/>
    </source>
</evidence>
<evidence type="ECO:0000313" key="2">
    <source>
        <dbReference type="EMBL" id="KAF2866882.1"/>
    </source>
</evidence>
<gene>
    <name evidence="2" type="ORF">BDV95DRAFT_647896</name>
</gene>